<gene>
    <name evidence="1" type="ORF">B5F15_12880</name>
</gene>
<protein>
    <submittedName>
        <fullName evidence="1">Antirestriction protein ArdA</fullName>
    </submittedName>
</protein>
<dbReference type="RefSeq" id="WP_015574150.1">
    <property type="nucleotide sequence ID" value="NZ_NFKL01000020.1"/>
</dbReference>
<dbReference type="InterPro" id="IPR041893">
    <property type="entry name" value="ArdA_dom3"/>
</dbReference>
<dbReference type="Proteomes" id="UP000195326">
    <property type="component" value="Unassembled WGS sequence"/>
</dbReference>
<sequence length="237" mass="26856">MAALLEAYITNLGKYAEGQLVGETLKFPTTAEEVQSLLKRIGVDGIRYEEIFITSFDGDVLGLHEHLGEYESIDELNYLAALLSEMDQSDIEKFEAVIDAGEYTGSVKDLINLTQNLDCFEFYSGVRSDEELGRMYVLEFGGVEVPEHLIDYIDYEAYGRDVRINDGGHYAPGGYVADNRSSFIEHYTGRDDIPDEHRVFSMPKLSIREQMSAFKEIIDRSSLEGERKRPTLGHTER</sequence>
<accession>A0A1Y4LJZ6</accession>
<dbReference type="InterPro" id="IPR041895">
    <property type="entry name" value="ArdA_dom1"/>
</dbReference>
<proteinExistence type="predicted"/>
<organism evidence="1 2">
    <name type="scientific">Butyricicoccus pullicaecorum</name>
    <dbReference type="NCBI Taxonomy" id="501571"/>
    <lineage>
        <taxon>Bacteria</taxon>
        <taxon>Bacillati</taxon>
        <taxon>Bacillota</taxon>
        <taxon>Clostridia</taxon>
        <taxon>Eubacteriales</taxon>
        <taxon>Butyricicoccaceae</taxon>
        <taxon>Butyricicoccus</taxon>
    </lineage>
</organism>
<dbReference type="Pfam" id="PF07275">
    <property type="entry name" value="ArdA"/>
    <property type="match status" value="1"/>
</dbReference>
<dbReference type="InterPro" id="IPR009899">
    <property type="entry name" value="ArdA"/>
</dbReference>
<dbReference type="Gene3D" id="1.10.10.1190">
    <property type="entry name" value="Antirestriction protein ArdA, domain 3"/>
    <property type="match status" value="1"/>
</dbReference>
<dbReference type="EMBL" id="NFKL01000020">
    <property type="protein sequence ID" value="OUP56190.1"/>
    <property type="molecule type" value="Genomic_DNA"/>
</dbReference>
<evidence type="ECO:0000313" key="2">
    <source>
        <dbReference type="Proteomes" id="UP000195326"/>
    </source>
</evidence>
<dbReference type="AlphaFoldDB" id="A0A1Y4LJZ6"/>
<comment type="caution">
    <text evidence="1">The sequence shown here is derived from an EMBL/GenBank/DDBJ whole genome shotgun (WGS) entry which is preliminary data.</text>
</comment>
<dbReference type="Gene3D" id="3.10.20.480">
    <property type="entry name" value="Antirestriction protein ArdA, domain 1"/>
    <property type="match status" value="1"/>
</dbReference>
<reference evidence="2" key="1">
    <citation type="submission" date="2017-04" db="EMBL/GenBank/DDBJ databases">
        <title>Function of individual gut microbiota members based on whole genome sequencing of pure cultures obtained from chicken caecum.</title>
        <authorList>
            <person name="Medvecky M."/>
            <person name="Cejkova D."/>
            <person name="Polansky O."/>
            <person name="Karasova D."/>
            <person name="Kubasova T."/>
            <person name="Cizek A."/>
            <person name="Rychlik I."/>
        </authorList>
    </citation>
    <scope>NUCLEOTIDE SEQUENCE [LARGE SCALE GENOMIC DNA]</scope>
    <source>
        <strain evidence="2">An179</strain>
    </source>
</reference>
<evidence type="ECO:0000313" key="1">
    <source>
        <dbReference type="EMBL" id="OUP56190.1"/>
    </source>
</evidence>
<name>A0A1Y4LJZ6_9FIRM</name>